<dbReference type="PANTHER" id="PTHR34382:SF7">
    <property type="entry name" value="PTS SYSTEM N,N'-DIACETYLCHITOBIOSE-SPECIFIC EIIA COMPONENT"/>
    <property type="match status" value="1"/>
</dbReference>
<dbReference type="InterPro" id="IPR003188">
    <property type="entry name" value="PTS_IIA_lac/cel"/>
</dbReference>
<evidence type="ECO:0000256" key="1">
    <source>
        <dbReference type="ARBA" id="ARBA00022448"/>
    </source>
</evidence>
<dbReference type="SUPFAM" id="SSF46973">
    <property type="entry name" value="Enzyme IIa from lactose specific PTS, IIa-lac"/>
    <property type="match status" value="1"/>
</dbReference>
<reference evidence="5 6" key="1">
    <citation type="submission" date="2019-06" db="EMBL/GenBank/DDBJ databases">
        <authorList>
            <person name="Ashton P.M."/>
            <person name="Dallman T."/>
            <person name="Nair S."/>
            <person name="De Pinna E."/>
            <person name="Peters T."/>
            <person name="Grant K."/>
        </authorList>
    </citation>
    <scope>NUCLEOTIDE SEQUENCE [LARGE SCALE GENOMIC DNA]</scope>
    <source>
        <strain evidence="5 6">760311</strain>
    </source>
</reference>
<keyword evidence="2" id="KW-0762">Sugar transport</keyword>
<dbReference type="EMBL" id="AAJEKY010000050">
    <property type="protein sequence ID" value="ECL0132574.1"/>
    <property type="molecule type" value="Genomic_DNA"/>
</dbReference>
<dbReference type="GO" id="GO:0016740">
    <property type="term" value="F:transferase activity"/>
    <property type="evidence" value="ECO:0007669"/>
    <property type="project" value="UniProtKB-KW"/>
</dbReference>
<gene>
    <name evidence="5" type="ORF">FJU19_15945</name>
</gene>
<evidence type="ECO:0000256" key="2">
    <source>
        <dbReference type="ARBA" id="ARBA00022597"/>
    </source>
</evidence>
<sequence length="42" mass="4738">QGEARGEKAEVSLLLVHAQDHLMNAITFKDLAKEIVDLYRSK</sequence>
<evidence type="ECO:0000313" key="6">
    <source>
        <dbReference type="Proteomes" id="UP000478945"/>
    </source>
</evidence>
<dbReference type="Gene3D" id="1.20.58.80">
    <property type="entry name" value="Phosphotransferase system, lactose/cellobiose-type IIA subunit"/>
    <property type="match status" value="1"/>
</dbReference>
<organism evidence="5 6">
    <name type="scientific">Listeria monocytogenes</name>
    <dbReference type="NCBI Taxonomy" id="1639"/>
    <lineage>
        <taxon>Bacteria</taxon>
        <taxon>Bacillati</taxon>
        <taxon>Bacillota</taxon>
        <taxon>Bacilli</taxon>
        <taxon>Bacillales</taxon>
        <taxon>Listeriaceae</taxon>
        <taxon>Listeria</taxon>
    </lineage>
</organism>
<dbReference type="Proteomes" id="UP000478945">
    <property type="component" value="Unassembled WGS sequence"/>
</dbReference>
<name>A0A6L1NMR8_LISMN</name>
<feature type="non-terminal residue" evidence="5">
    <location>
        <position position="1"/>
    </location>
</feature>
<proteinExistence type="predicted"/>
<evidence type="ECO:0000256" key="4">
    <source>
        <dbReference type="ARBA" id="ARBA00022683"/>
    </source>
</evidence>
<accession>A0A6L1NMR8</accession>
<evidence type="ECO:0000313" key="5">
    <source>
        <dbReference type="EMBL" id="ECL0132574.1"/>
    </source>
</evidence>
<comment type="caution">
    <text evidence="5">The sequence shown here is derived from an EMBL/GenBank/DDBJ whole genome shotgun (WGS) entry which is preliminary data.</text>
</comment>
<dbReference type="InterPro" id="IPR036542">
    <property type="entry name" value="PTS_IIA_lac/cel_sf"/>
</dbReference>
<dbReference type="Pfam" id="PF02255">
    <property type="entry name" value="PTS_IIA"/>
    <property type="match status" value="1"/>
</dbReference>
<dbReference type="PANTHER" id="PTHR34382">
    <property type="entry name" value="PTS SYSTEM N,N'-DIACETYLCHITOBIOSE-SPECIFIC EIIA COMPONENT"/>
    <property type="match status" value="1"/>
</dbReference>
<keyword evidence="4" id="KW-0598">Phosphotransferase system</keyword>
<dbReference type="GO" id="GO:0009401">
    <property type="term" value="P:phosphoenolpyruvate-dependent sugar phosphotransferase system"/>
    <property type="evidence" value="ECO:0007669"/>
    <property type="project" value="UniProtKB-KW"/>
</dbReference>
<protein>
    <submittedName>
        <fullName evidence="5">PTS lactose/cellobiose transporter subunit IIA</fullName>
    </submittedName>
</protein>
<evidence type="ECO:0000256" key="3">
    <source>
        <dbReference type="ARBA" id="ARBA00022679"/>
    </source>
</evidence>
<dbReference type="AlphaFoldDB" id="A0A6L1NMR8"/>
<keyword evidence="3" id="KW-0808">Transferase</keyword>
<keyword evidence="1" id="KW-0813">Transport</keyword>